<feature type="region of interest" description="Disordered" evidence="1">
    <location>
        <begin position="448"/>
        <end position="539"/>
    </location>
</feature>
<evidence type="ECO:0000256" key="1">
    <source>
        <dbReference type="SAM" id="MobiDB-lite"/>
    </source>
</evidence>
<feature type="compositionally biased region" description="Basic and acidic residues" evidence="1">
    <location>
        <begin position="467"/>
        <end position="484"/>
    </location>
</feature>
<organism evidence="3 4">
    <name type="scientific">Shewanella carassii</name>
    <dbReference type="NCBI Taxonomy" id="1987584"/>
    <lineage>
        <taxon>Bacteria</taxon>
        <taxon>Pseudomonadati</taxon>
        <taxon>Pseudomonadota</taxon>
        <taxon>Gammaproteobacteria</taxon>
        <taxon>Alteromonadales</taxon>
        <taxon>Shewanellaceae</taxon>
        <taxon>Shewanella</taxon>
    </lineage>
</organism>
<comment type="caution">
    <text evidence="3">The sequence shown here is derived from an EMBL/GenBank/DDBJ whole genome shotgun (WGS) entry which is preliminary data.</text>
</comment>
<sequence length="539" mass="62108">MSKLRIKQEENLSIKFSHLMGVGEQRKLDLYFSLPKEMGIGPQSLNEEEYYFSAIFGRRSYYSDGLHLPLVQSRFVSQKKRTVEEFRLYLNLFAYQFVVAMENDAKEISRQAEPDSFYPLLEELTEQTAILLKKFRRNEPADPKWKHYFENADNYLSWFCEQQLLKLLAHGPRSSDFNCVSDKVITLCRVENNYRAERHYNSVQTLQDPNRIANKMLLLRRLIQQGVVLKEELKPLGTGLKRMTTGVATALVMLVVSALIIKAQGIFSGVTLVLVLVLALIYGAREIFKDDVRNALWRYIQRGRPRWSRILRDTTNQKFIAKQLVWLEFMRNQDLPDDVKEILRRRHSQNKVDAEILHYGIQTKVADTDFLSGYHTLQEQVVFSLVPFARYLERGKAKIYTETDGRISNESVERRYQINLVAVLKEGKQAPRYARYKITMNRSQIVDVSPSDIPDSLPGIEDLPYDPEVKINSDVRRNREERASEPGASAADEEHKANIASVTHAAHLLSELQHTGNTDTPSEPSKAPREPKDSVGSQP</sequence>
<keyword evidence="2" id="KW-0472">Membrane</keyword>
<keyword evidence="4" id="KW-1185">Reference proteome</keyword>
<name>A0ABQ1T914_9GAMM</name>
<evidence type="ECO:0000313" key="4">
    <source>
        <dbReference type="Proteomes" id="UP000606498"/>
    </source>
</evidence>
<evidence type="ECO:0000256" key="2">
    <source>
        <dbReference type="SAM" id="Phobius"/>
    </source>
</evidence>
<gene>
    <name evidence="3" type="ORF">GCM10011520_29890</name>
</gene>
<proteinExistence type="predicted"/>
<feature type="transmembrane region" description="Helical" evidence="2">
    <location>
        <begin position="243"/>
        <end position="260"/>
    </location>
</feature>
<feature type="compositionally biased region" description="Polar residues" evidence="1">
    <location>
        <begin position="512"/>
        <end position="523"/>
    </location>
</feature>
<dbReference type="EMBL" id="BMKO01000008">
    <property type="protein sequence ID" value="GGE87421.1"/>
    <property type="molecule type" value="Genomic_DNA"/>
</dbReference>
<feature type="transmembrane region" description="Helical" evidence="2">
    <location>
        <begin position="266"/>
        <end position="284"/>
    </location>
</feature>
<dbReference type="Proteomes" id="UP000606498">
    <property type="component" value="Unassembled WGS sequence"/>
</dbReference>
<keyword evidence="2" id="KW-1133">Transmembrane helix</keyword>
<dbReference type="RefSeq" id="WP_229672012.1">
    <property type="nucleotide sequence ID" value="NZ_BMKO01000008.1"/>
</dbReference>
<evidence type="ECO:0000313" key="3">
    <source>
        <dbReference type="EMBL" id="GGE87421.1"/>
    </source>
</evidence>
<protein>
    <submittedName>
        <fullName evidence="3">Uncharacterized protein</fullName>
    </submittedName>
</protein>
<reference evidence="4" key="1">
    <citation type="journal article" date="2019" name="Int. J. Syst. Evol. Microbiol.">
        <title>The Global Catalogue of Microorganisms (GCM) 10K type strain sequencing project: providing services to taxonomists for standard genome sequencing and annotation.</title>
        <authorList>
            <consortium name="The Broad Institute Genomics Platform"/>
            <consortium name="The Broad Institute Genome Sequencing Center for Infectious Disease"/>
            <person name="Wu L."/>
            <person name="Ma J."/>
        </authorList>
    </citation>
    <scope>NUCLEOTIDE SEQUENCE [LARGE SCALE GENOMIC DNA]</scope>
    <source>
        <strain evidence="4">CGMCC 1.16033</strain>
    </source>
</reference>
<keyword evidence="2" id="KW-0812">Transmembrane</keyword>
<accession>A0ABQ1T914</accession>